<dbReference type="GO" id="GO:0016567">
    <property type="term" value="P:protein ubiquitination"/>
    <property type="evidence" value="ECO:0007669"/>
    <property type="project" value="InterPro"/>
</dbReference>
<dbReference type="SUPFAM" id="SSF57850">
    <property type="entry name" value="RING/U-box"/>
    <property type="match status" value="1"/>
</dbReference>
<dbReference type="Pfam" id="PF04564">
    <property type="entry name" value="U-box"/>
    <property type="match status" value="1"/>
</dbReference>
<dbReference type="InterPro" id="IPR052085">
    <property type="entry name" value="WD-SAM-U-box"/>
</dbReference>
<sequence length="152" mass="17212">MASPPTLESVPLPTDCSCPITQDLMEDPVVASDGTSYERRAIEHWLQSHRTSPLTNLPLASEDLIPNNALRSVIQEFLSRLPETQRSEQELRWKRQSETLQTRAPEDVRPRAPWDIRLTDKEMEEGGPALLVLTMSRRLAFLHSALRDAAQS</sequence>
<dbReference type="GO" id="GO:0004842">
    <property type="term" value="F:ubiquitin-protein transferase activity"/>
    <property type="evidence" value="ECO:0007669"/>
    <property type="project" value="InterPro"/>
</dbReference>
<dbReference type="PANTHER" id="PTHR46573">
    <property type="entry name" value="WD REPEAT, SAM AND U-BOX DOMAIN-CONTAINING PROTEIN 1"/>
    <property type="match status" value="1"/>
</dbReference>
<keyword evidence="3" id="KW-1185">Reference proteome</keyword>
<comment type="caution">
    <text evidence="2">The sequence shown here is derived from an EMBL/GenBank/DDBJ whole genome shotgun (WGS) entry which is preliminary data.</text>
</comment>
<dbReference type="PROSITE" id="PS51698">
    <property type="entry name" value="U_BOX"/>
    <property type="match status" value="1"/>
</dbReference>
<proteinExistence type="predicted"/>
<dbReference type="EMBL" id="LSRX01000533">
    <property type="protein sequence ID" value="OLP94673.1"/>
    <property type="molecule type" value="Genomic_DNA"/>
</dbReference>
<dbReference type="Gene3D" id="3.30.40.10">
    <property type="entry name" value="Zinc/RING finger domain, C3HC4 (zinc finger)"/>
    <property type="match status" value="1"/>
</dbReference>
<evidence type="ECO:0000313" key="3">
    <source>
        <dbReference type="Proteomes" id="UP000186817"/>
    </source>
</evidence>
<feature type="compositionally biased region" description="Basic and acidic residues" evidence="1">
    <location>
        <begin position="83"/>
        <end position="97"/>
    </location>
</feature>
<reference evidence="2 3" key="1">
    <citation type="submission" date="2016-02" db="EMBL/GenBank/DDBJ databases">
        <title>Genome analysis of coral dinoflagellate symbionts highlights evolutionary adaptations to a symbiotic lifestyle.</title>
        <authorList>
            <person name="Aranda M."/>
            <person name="Li Y."/>
            <person name="Liew Y.J."/>
            <person name="Baumgarten S."/>
            <person name="Simakov O."/>
            <person name="Wilson M."/>
            <person name="Piel J."/>
            <person name="Ashoor H."/>
            <person name="Bougouffa S."/>
            <person name="Bajic V.B."/>
            <person name="Ryu T."/>
            <person name="Ravasi T."/>
            <person name="Bayer T."/>
            <person name="Micklem G."/>
            <person name="Kim H."/>
            <person name="Bhak J."/>
            <person name="Lajeunesse T.C."/>
            <person name="Voolstra C.R."/>
        </authorList>
    </citation>
    <scope>NUCLEOTIDE SEQUENCE [LARGE SCALE GENOMIC DNA]</scope>
    <source>
        <strain evidence="2 3">CCMP2467</strain>
    </source>
</reference>
<dbReference type="CDD" id="cd16655">
    <property type="entry name" value="RING-Ubox_WDSUB1-like"/>
    <property type="match status" value="1"/>
</dbReference>
<dbReference type="PANTHER" id="PTHR46573:SF1">
    <property type="entry name" value="WD REPEAT, SAM AND U-BOX DOMAIN-CONTAINING PROTEIN 1"/>
    <property type="match status" value="1"/>
</dbReference>
<dbReference type="InterPro" id="IPR003613">
    <property type="entry name" value="Ubox_domain"/>
</dbReference>
<dbReference type="AlphaFoldDB" id="A0A1Q9DHN2"/>
<organism evidence="2 3">
    <name type="scientific">Symbiodinium microadriaticum</name>
    <name type="common">Dinoflagellate</name>
    <name type="synonym">Zooxanthella microadriatica</name>
    <dbReference type="NCBI Taxonomy" id="2951"/>
    <lineage>
        <taxon>Eukaryota</taxon>
        <taxon>Sar</taxon>
        <taxon>Alveolata</taxon>
        <taxon>Dinophyceae</taxon>
        <taxon>Suessiales</taxon>
        <taxon>Symbiodiniaceae</taxon>
        <taxon>Symbiodinium</taxon>
    </lineage>
</organism>
<evidence type="ECO:0000313" key="2">
    <source>
        <dbReference type="EMBL" id="OLP94673.1"/>
    </source>
</evidence>
<dbReference type="OrthoDB" id="273087at2759"/>
<name>A0A1Q9DHN2_SYMMI</name>
<protein>
    <submittedName>
        <fullName evidence="2">U-box domain-containing protein 51</fullName>
    </submittedName>
</protein>
<dbReference type="InterPro" id="IPR013083">
    <property type="entry name" value="Znf_RING/FYVE/PHD"/>
</dbReference>
<dbReference type="Proteomes" id="UP000186817">
    <property type="component" value="Unassembled WGS sequence"/>
</dbReference>
<gene>
    <name evidence="2" type="primary">PUB51</name>
    <name evidence="2" type="ORF">AK812_SmicGene23271</name>
</gene>
<dbReference type="SMART" id="SM00504">
    <property type="entry name" value="Ubox"/>
    <property type="match status" value="1"/>
</dbReference>
<feature type="region of interest" description="Disordered" evidence="1">
    <location>
        <begin position="83"/>
        <end position="107"/>
    </location>
</feature>
<evidence type="ECO:0000256" key="1">
    <source>
        <dbReference type="SAM" id="MobiDB-lite"/>
    </source>
</evidence>
<accession>A0A1Q9DHN2</accession>